<comment type="caution">
    <text evidence="2">The sequence shown here is derived from an EMBL/GenBank/DDBJ whole genome shotgun (WGS) entry which is preliminary data.</text>
</comment>
<protein>
    <submittedName>
        <fullName evidence="2">KTSC domain-containing protein</fullName>
    </submittedName>
</protein>
<organism evidence="2 3">
    <name type="scientific">Anaerobaca lacustris</name>
    <dbReference type="NCBI Taxonomy" id="3044600"/>
    <lineage>
        <taxon>Bacteria</taxon>
        <taxon>Pseudomonadati</taxon>
        <taxon>Planctomycetota</taxon>
        <taxon>Phycisphaerae</taxon>
        <taxon>Sedimentisphaerales</taxon>
        <taxon>Anaerobacaceae</taxon>
        <taxon>Anaerobaca</taxon>
    </lineage>
</organism>
<name>A0AAW6U7B1_9BACT</name>
<evidence type="ECO:0000313" key="3">
    <source>
        <dbReference type="Proteomes" id="UP001431776"/>
    </source>
</evidence>
<keyword evidence="3" id="KW-1185">Reference proteome</keyword>
<gene>
    <name evidence="2" type="ORF">QJ522_20430</name>
</gene>
<dbReference type="Proteomes" id="UP001431776">
    <property type="component" value="Unassembled WGS sequence"/>
</dbReference>
<proteinExistence type="predicted"/>
<reference evidence="2" key="1">
    <citation type="submission" date="2023-05" db="EMBL/GenBank/DDBJ databases">
        <title>Anaerotaeda fermentans gen. nov., sp. nov., a novel anaerobic planctomycete of the new family within the order Sedimentisphaerales isolated from Taman Peninsula, Russia.</title>
        <authorList>
            <person name="Khomyakova M.A."/>
            <person name="Merkel A.Y."/>
            <person name="Slobodkin A.I."/>
        </authorList>
    </citation>
    <scope>NUCLEOTIDE SEQUENCE</scope>
    <source>
        <strain evidence="2">M17dextr</strain>
    </source>
</reference>
<dbReference type="AlphaFoldDB" id="A0AAW6U7B1"/>
<dbReference type="RefSeq" id="WP_349246848.1">
    <property type="nucleotide sequence ID" value="NZ_JASCXX010000036.1"/>
</dbReference>
<evidence type="ECO:0000259" key="1">
    <source>
        <dbReference type="Pfam" id="PF13619"/>
    </source>
</evidence>
<dbReference type="InterPro" id="IPR025309">
    <property type="entry name" value="KTSC_dom"/>
</dbReference>
<evidence type="ECO:0000313" key="2">
    <source>
        <dbReference type="EMBL" id="MDI6451441.1"/>
    </source>
</evidence>
<accession>A0AAW6U7B1</accession>
<feature type="domain" description="KTSC" evidence="1">
    <location>
        <begin position="7"/>
        <end position="64"/>
    </location>
</feature>
<dbReference type="EMBL" id="JASCXX010000036">
    <property type="protein sequence ID" value="MDI6451441.1"/>
    <property type="molecule type" value="Genomic_DNA"/>
</dbReference>
<sequence length="69" mass="7996">MNRTPVTSSNVVSIGYDPSTLTLEVEFKGNSVYQYFDVPEVVYQELMRARSIGQFMHANIRNNYRYAKV</sequence>
<dbReference type="Pfam" id="PF13619">
    <property type="entry name" value="KTSC"/>
    <property type="match status" value="1"/>
</dbReference>